<evidence type="ECO:0000313" key="3">
    <source>
        <dbReference type="Proteomes" id="UP000275480"/>
    </source>
</evidence>
<feature type="compositionally biased region" description="Low complexity" evidence="1">
    <location>
        <begin position="88"/>
        <end position="98"/>
    </location>
</feature>
<organism evidence="2 3">
    <name type="scientific">Aspergillus flavus</name>
    <dbReference type="NCBI Taxonomy" id="5059"/>
    <lineage>
        <taxon>Eukaryota</taxon>
        <taxon>Fungi</taxon>
        <taxon>Dikarya</taxon>
        <taxon>Ascomycota</taxon>
        <taxon>Pezizomycotina</taxon>
        <taxon>Eurotiomycetes</taxon>
        <taxon>Eurotiomycetidae</taxon>
        <taxon>Eurotiales</taxon>
        <taxon>Aspergillaceae</taxon>
        <taxon>Aspergillus</taxon>
        <taxon>Aspergillus subgen. Circumdati</taxon>
    </lineage>
</organism>
<evidence type="ECO:0000313" key="2">
    <source>
        <dbReference type="EMBL" id="RMZ42475.1"/>
    </source>
</evidence>
<sequence length="271" mass="30209">MKQHDEEAEYVLVLHAWKRADTFNQEHSEIQVDDTLTVSKPSKGMTIITGRELVIIPCRSEHIGTGIGADRARREPRAPQRSYIRNPSDVTDSSSLSSQVDQLSLSGTSYRDDSTDVDFASLQRVHVPYSAQGSGKLTVRLALWGKCMLVATPGNSTHLQTEYSYPLHSCIQIQRGFLHLSNGVVTQQVPGGAQLVEAPQNPAIANNHSFLTEHVCTAEQHPSGTGLVVTLEDATLPRYFVSDENRFWSRVKQRWFRLVLGTNGDVIWEEL</sequence>
<proteinExistence type="predicted"/>
<dbReference type="Proteomes" id="UP000275480">
    <property type="component" value="Unassembled WGS sequence"/>
</dbReference>
<gene>
    <name evidence="2" type="ORF">CA14_002652</name>
</gene>
<dbReference type="EMBL" id="QQZZ01000104">
    <property type="protein sequence ID" value="RMZ42475.1"/>
    <property type="molecule type" value="Genomic_DNA"/>
</dbReference>
<comment type="caution">
    <text evidence="2">The sequence shown here is derived from an EMBL/GenBank/DDBJ whole genome shotgun (WGS) entry which is preliminary data.</text>
</comment>
<reference evidence="2 3" key="1">
    <citation type="submission" date="2018-07" db="EMBL/GenBank/DDBJ databases">
        <title>Identification of spontaneous genetic mutation associated with occurrence of a yellow conidial color mutant of Aspergillus flavus.</title>
        <authorList>
            <person name="Chang P.-K."/>
            <person name="Mack B.M."/>
            <person name="Scharfenstein L."/>
            <person name="Gilbert M.K."/>
        </authorList>
    </citation>
    <scope>NUCLEOTIDE SEQUENCE [LARGE SCALE GENOMIC DNA]</scope>
    <source>
        <strain evidence="2 3">CA14</strain>
    </source>
</reference>
<accession>A0AB74C8A7</accession>
<dbReference type="AlphaFoldDB" id="A0AB74C8A7"/>
<protein>
    <submittedName>
        <fullName evidence="2">Uncharacterized protein</fullName>
    </submittedName>
</protein>
<name>A0AB74C8A7_ASPFL</name>
<feature type="region of interest" description="Disordered" evidence="1">
    <location>
        <begin position="66"/>
        <end position="98"/>
    </location>
</feature>
<evidence type="ECO:0000256" key="1">
    <source>
        <dbReference type="SAM" id="MobiDB-lite"/>
    </source>
</evidence>